<accession>A0A1E5LK44</accession>
<reference evidence="1 2" key="1">
    <citation type="submission" date="2016-08" db="EMBL/GenBank/DDBJ databases">
        <title>Genome of Bacillus solimangrovi GH2-4.</title>
        <authorList>
            <person name="Lim S."/>
            <person name="Kim B.-C."/>
        </authorList>
    </citation>
    <scope>NUCLEOTIDE SEQUENCE [LARGE SCALE GENOMIC DNA]</scope>
    <source>
        <strain evidence="1 2">GH2-4</strain>
    </source>
</reference>
<dbReference type="Proteomes" id="UP000095209">
    <property type="component" value="Unassembled WGS sequence"/>
</dbReference>
<name>A0A1E5LK44_9BACI</name>
<dbReference type="STRING" id="1305675.BFG57_08330"/>
<dbReference type="EMBL" id="MJEH01000002">
    <property type="protein sequence ID" value="OEH94457.1"/>
    <property type="molecule type" value="Genomic_DNA"/>
</dbReference>
<evidence type="ECO:0000313" key="1">
    <source>
        <dbReference type="EMBL" id="OEH94457.1"/>
    </source>
</evidence>
<sequence>MAYIYQPNTRYVNQFTAIQKQAQQNGIGIWVIENYAQEDGFHTELMESKGKENNQVSDGCLIKGNIGSEKIYHTQNSP</sequence>
<organism evidence="1 2">
    <name type="scientific">Bacillus solimangrovi</name>
    <dbReference type="NCBI Taxonomy" id="1305675"/>
    <lineage>
        <taxon>Bacteria</taxon>
        <taxon>Bacillati</taxon>
        <taxon>Bacillota</taxon>
        <taxon>Bacilli</taxon>
        <taxon>Bacillales</taxon>
        <taxon>Bacillaceae</taxon>
        <taxon>Bacillus</taxon>
    </lineage>
</organism>
<protein>
    <recommendedName>
        <fullName evidence="3">TNase-like domain-containing protein</fullName>
    </recommendedName>
</protein>
<keyword evidence="2" id="KW-1185">Reference proteome</keyword>
<dbReference type="AlphaFoldDB" id="A0A1E5LK44"/>
<evidence type="ECO:0000313" key="2">
    <source>
        <dbReference type="Proteomes" id="UP000095209"/>
    </source>
</evidence>
<evidence type="ECO:0008006" key="3">
    <source>
        <dbReference type="Google" id="ProtNLM"/>
    </source>
</evidence>
<comment type="caution">
    <text evidence="1">The sequence shown here is derived from an EMBL/GenBank/DDBJ whole genome shotgun (WGS) entry which is preliminary data.</text>
</comment>
<gene>
    <name evidence="1" type="ORF">BFG57_08330</name>
</gene>
<dbReference type="RefSeq" id="WP_069715604.1">
    <property type="nucleotide sequence ID" value="NZ_MJEH01000002.1"/>
</dbReference>
<proteinExistence type="predicted"/>